<gene>
    <name evidence="3" type="ORF">HDU87_002360</name>
</gene>
<proteinExistence type="predicted"/>
<comment type="caution">
    <text evidence="3">The sequence shown here is derived from an EMBL/GenBank/DDBJ whole genome shotgun (WGS) entry which is preliminary data.</text>
</comment>
<reference evidence="3" key="1">
    <citation type="submission" date="2020-05" db="EMBL/GenBank/DDBJ databases">
        <title>Phylogenomic resolution of chytrid fungi.</title>
        <authorList>
            <person name="Stajich J.E."/>
            <person name="Amses K."/>
            <person name="Simmons R."/>
            <person name="Seto K."/>
            <person name="Myers J."/>
            <person name="Bonds A."/>
            <person name="Quandt C.A."/>
            <person name="Barry K."/>
            <person name="Liu P."/>
            <person name="Grigoriev I."/>
            <person name="Longcore J.E."/>
            <person name="James T.Y."/>
        </authorList>
    </citation>
    <scope>NUCLEOTIDE SEQUENCE</scope>
    <source>
        <strain evidence="3">JEL0379</strain>
    </source>
</reference>
<protein>
    <submittedName>
        <fullName evidence="3">Uncharacterized protein</fullName>
    </submittedName>
</protein>
<feature type="compositionally biased region" description="Polar residues" evidence="1">
    <location>
        <begin position="327"/>
        <end position="336"/>
    </location>
</feature>
<sequence length="911" mass="97004">MALAVSFTTHGSPARKLFGRFTLIAVALLAQLILLLGLSYRPHALTQVINTNNNNNHFWNSRPAVPPYKDTSSSNDPPIIASDSAEETAKHAAVTTNPNAESGAGTKKKPATRKKRPGVVAKPPPKAAAGRKKILPTNLRDRPWTKATTGDPLIATRLCGDDGRLPVAADLAPIAATAGAAHGAGALVLPGVSHDHLVPGTQRSRGPKILLRTRDAVCAWLVVVDFGDAAAAAPWFGNISVVASGPDVAKNNGGSVDDNNRKRNDDENANGDGNEVSTDNANADIDNNGSDTNDGNGGETGNSDGNHETAIADAADRGDGNGDGKSIGTSDSVSNSDGNGEAQGNGNNGGNSNANDNGTGDANSNSDANDSGNSASAVAADGDRSGNGNDSGSNEVAANGESKSDENAKGNGEVAANGESNSDGNASGNIEATANLSTLTPLTFPPVAVGWPPDSVDLKAEGENYTVVFDTSQQYVIVNGRDSEVSYRIYNVTIDLRDPDSYQLEVVLEYMDYLWNYEDPAHVYWAPTPLPIFMNRDSLTLLPSSLRLLANDPVTHPQITYESFAALPLCSNGNHRGRWVPSAHLGFAPTLRMHVPSDMNENSNVDYDKSPLLLQNYDDAVWVPYDCRYAARTYDSWRDRCLLKHHPYVHYFGDSNIRRGLKALASGGRWCKIWYSEDSSQCQCSDWHLDIEGLAPDREDNLLRILSADDARNSPPDASSPPPPTPVAYAFLWKGLNSWGPNWSAAVDLTAQQQRLTNILPGAAQLAMHAPTAVIISLTNWDAAYGSLAEFLLSLPVLVAHLRETYTARGVPIVWRTGQHFAGRADQVDADGAAQGKQPRRFSRARVRAFDAAAERALVDGLGAVTWDVRAIGAALRPKGRERAAQCDSGHAGRDLVDTENTLLMNVLCNP</sequence>
<dbReference type="EMBL" id="JADGJQ010000019">
    <property type="protein sequence ID" value="KAJ3179792.1"/>
    <property type="molecule type" value="Genomic_DNA"/>
</dbReference>
<evidence type="ECO:0000313" key="3">
    <source>
        <dbReference type="EMBL" id="KAJ3179792.1"/>
    </source>
</evidence>
<accession>A0AAD5TMN4</accession>
<name>A0AAD5TMN4_9FUNG</name>
<evidence type="ECO:0000256" key="1">
    <source>
        <dbReference type="SAM" id="MobiDB-lite"/>
    </source>
</evidence>
<feature type="compositionally biased region" description="Polar residues" evidence="1">
    <location>
        <begin position="418"/>
        <end position="429"/>
    </location>
</feature>
<keyword evidence="2" id="KW-0472">Membrane</keyword>
<feature type="transmembrane region" description="Helical" evidence="2">
    <location>
        <begin position="21"/>
        <end position="40"/>
    </location>
</feature>
<evidence type="ECO:0000313" key="4">
    <source>
        <dbReference type="Proteomes" id="UP001212152"/>
    </source>
</evidence>
<keyword evidence="2" id="KW-1133">Transmembrane helix</keyword>
<evidence type="ECO:0000256" key="2">
    <source>
        <dbReference type="SAM" id="Phobius"/>
    </source>
</evidence>
<feature type="region of interest" description="Disordered" evidence="1">
    <location>
        <begin position="244"/>
        <end position="429"/>
    </location>
</feature>
<organism evidence="3 4">
    <name type="scientific">Geranomyces variabilis</name>
    <dbReference type="NCBI Taxonomy" id="109894"/>
    <lineage>
        <taxon>Eukaryota</taxon>
        <taxon>Fungi</taxon>
        <taxon>Fungi incertae sedis</taxon>
        <taxon>Chytridiomycota</taxon>
        <taxon>Chytridiomycota incertae sedis</taxon>
        <taxon>Chytridiomycetes</taxon>
        <taxon>Spizellomycetales</taxon>
        <taxon>Powellomycetaceae</taxon>
        <taxon>Geranomyces</taxon>
    </lineage>
</organism>
<dbReference type="Proteomes" id="UP001212152">
    <property type="component" value="Unassembled WGS sequence"/>
</dbReference>
<feature type="compositionally biased region" description="Basic residues" evidence="1">
    <location>
        <begin position="106"/>
        <end position="117"/>
    </location>
</feature>
<feature type="compositionally biased region" description="Low complexity" evidence="1">
    <location>
        <begin position="350"/>
        <end position="394"/>
    </location>
</feature>
<feature type="region of interest" description="Disordered" evidence="1">
    <location>
        <begin position="60"/>
        <end position="130"/>
    </location>
</feature>
<keyword evidence="4" id="KW-1185">Reference proteome</keyword>
<keyword evidence="2" id="KW-0812">Transmembrane</keyword>
<dbReference type="AlphaFoldDB" id="A0AAD5TMN4"/>